<gene>
    <name evidence="2" type="ORF">BSTOLATCC_MIC25481</name>
</gene>
<evidence type="ECO:0000256" key="1">
    <source>
        <dbReference type="SAM" id="Phobius"/>
    </source>
</evidence>
<sequence length="1441" mass="167273">MLLIVIIGAVLSEEILKDFETFYLTPNESINLRLHDYFSHNEIDFYISNTNMTGNDIKLKHDSSLNLISHLPTKPLSTNYTIFNKTFPSIEFPEGIFFLKYDINHISAYLFAKNTLKIEELWSFQIKSNTITQAAIYHYLHLKCIILVAKSLKNPIFGIWENEIYLIKFQEPMKPDHPRKLYLWDIKYTTDLKISDVEEQSLNAVVFFGRFKNRKQAVFLYDFAHISSGKLLYSLHSYIGLKEFENCEMNIVQAWSDFSKLFLLDSNLGLIIYKSQVIKSKWQYFDFIDLRKYGPASNMIKAIRNNFFQPIGISTYSGVIFTAQRSSPIEFYWVNTYNAFNALLSIHSIQFRANFLFMQVEANNTLYLMAYEFNEFWENSPQYNIANFDVKKVVDKGFNKNGMWMAVFFNEKMFYIRHDYDGIRAFLVNLKDWAIEITGNSSFYAEITGKSNQSNKKSVKKSFNVVSVLSNSLDIYKKNSASIDAYLYGPNLEIKINADSLYSGPNLTCCLINAELPSDITVSWSFPDHDNILKEIILLPNPLFIKVYEAIIIYGFDDKVIAQEVDPLENIYTLSNNSNIIRFWYLGSTLNWFVVSYDNEYQIFLLSRCHWLLWLKEYICTDVQTDIDCLFIGYDKQGTTIFCANQFAIDVYIANSMEKLFRIDKEMLGIDNDLYIQGLETLDHSSLYKYHIVFYVIYNSGIIMIDFPAVYNGDYSFILKTINIFHKDIKKMSISMESAVALLFSDCTIAIYDINLNYLKTLGPHLKGTIKLFISMKNILLLQVDNIIAVYDWTKFAFEALVYTINLGESCQLADSKRELESFMEIPIICQIDDKSILRIYKLRCNQQVYPIENKCSLPIGINIMLNQTVYSENKIEEGKISILAENTNFKSIVDILFNFHTNHNTIWIENNNLQKIIEAPYYQHKIVDLSKILHGNGIKVSILINEINSESVNPEFSPVHMENNFKEISSVKIKSCYERTYEIFVKNAKKSVINGINEFIIIDRSTNIPIIDSVLMFKDFIFADFILCDNFNAIDFNENIIIIFAACKYFAVTEEFWQEKALLGAEKNILLVIKYDFIKKSSLWSESNIWIPSFVENLNIVKLNNQRFEIFLYEKTNGFKSYANSCILRYKGLLNENGVFLTKIENIDFFSLGVNSFLIQSIDIILSKFGIIYLYIIDFSYGLRIIEIQENSSAIIIESIPHSNSNKFLSLSICQMRLFIMTNSMILLEYSINDKPSIKLVRSLFCRLNFLKPSTFSPKLTSCQDDCKYIIFTDVKIDLYQSTLIEVINLHDSPPSFFPFSTTVNIKNIFFIKNNVISFADTIMCILKEYSINQKTIEIPAISEENYKKMRQWWGTDKFYIQIQAENSFQKLVSDVFVLRRGKIGQQSSLHWFIWTLGGMILIFLGAAIACGIYYSKKRKTQGISNFVDDGVMMEEMSSI</sequence>
<dbReference type="EMBL" id="CAJZBQ010000024">
    <property type="protein sequence ID" value="CAG9320251.1"/>
    <property type="molecule type" value="Genomic_DNA"/>
</dbReference>
<comment type="caution">
    <text evidence="2">The sequence shown here is derived from an EMBL/GenBank/DDBJ whole genome shotgun (WGS) entry which is preliminary data.</text>
</comment>
<keyword evidence="1" id="KW-0472">Membrane</keyword>
<protein>
    <submittedName>
        <fullName evidence="2">Uncharacterized protein</fullName>
    </submittedName>
</protein>
<dbReference type="Proteomes" id="UP001162131">
    <property type="component" value="Unassembled WGS sequence"/>
</dbReference>
<keyword evidence="3" id="KW-1185">Reference proteome</keyword>
<evidence type="ECO:0000313" key="2">
    <source>
        <dbReference type="EMBL" id="CAG9320251.1"/>
    </source>
</evidence>
<organism evidence="2 3">
    <name type="scientific">Blepharisma stoltei</name>
    <dbReference type="NCBI Taxonomy" id="1481888"/>
    <lineage>
        <taxon>Eukaryota</taxon>
        <taxon>Sar</taxon>
        <taxon>Alveolata</taxon>
        <taxon>Ciliophora</taxon>
        <taxon>Postciliodesmatophora</taxon>
        <taxon>Heterotrichea</taxon>
        <taxon>Heterotrichida</taxon>
        <taxon>Blepharismidae</taxon>
        <taxon>Blepharisma</taxon>
    </lineage>
</organism>
<evidence type="ECO:0000313" key="3">
    <source>
        <dbReference type="Proteomes" id="UP001162131"/>
    </source>
</evidence>
<keyword evidence="1" id="KW-0812">Transmembrane</keyword>
<reference evidence="2" key="1">
    <citation type="submission" date="2021-09" db="EMBL/GenBank/DDBJ databases">
        <authorList>
            <consortium name="AG Swart"/>
            <person name="Singh M."/>
            <person name="Singh A."/>
            <person name="Seah K."/>
            <person name="Emmerich C."/>
        </authorList>
    </citation>
    <scope>NUCLEOTIDE SEQUENCE</scope>
    <source>
        <strain evidence="2">ATCC30299</strain>
    </source>
</reference>
<proteinExistence type="predicted"/>
<keyword evidence="1" id="KW-1133">Transmembrane helix</keyword>
<feature type="transmembrane region" description="Helical" evidence="1">
    <location>
        <begin position="1393"/>
        <end position="1416"/>
    </location>
</feature>
<accession>A0AAU9J3E8</accession>
<name>A0AAU9J3E8_9CILI</name>